<dbReference type="Proteomes" id="UP000663722">
    <property type="component" value="Chromosome"/>
</dbReference>
<dbReference type="Pfam" id="PF07791">
    <property type="entry name" value="Imm11"/>
    <property type="match status" value="1"/>
</dbReference>
<name>A0A975BIA0_9BACT</name>
<sequence>MYYFITQDLDDVTTMNFLGHSEESGKRLWINGVRFSEPFPKDTFYVKPCMGSGKEMPDFFDSSVPVMSKRLLTAFTNLGVDNIDVYQISVKEENTDEEWSNYFAINFIGLVDAIDREQSEMEDEYTFHSTVIDKNKAQDLLCFRLFCGPTVLVIHEKVAKKLMNMNLKGVLIVKTENYDEDDF</sequence>
<organism evidence="2 3">
    <name type="scientific">Desulfonema magnum</name>
    <dbReference type="NCBI Taxonomy" id="45655"/>
    <lineage>
        <taxon>Bacteria</taxon>
        <taxon>Pseudomonadati</taxon>
        <taxon>Thermodesulfobacteriota</taxon>
        <taxon>Desulfobacteria</taxon>
        <taxon>Desulfobacterales</taxon>
        <taxon>Desulfococcaceae</taxon>
        <taxon>Desulfonema</taxon>
    </lineage>
</organism>
<dbReference type="RefSeq" id="WP_207681720.1">
    <property type="nucleotide sequence ID" value="NZ_CP061800.1"/>
</dbReference>
<dbReference type="InterPro" id="IPR012433">
    <property type="entry name" value="Imm11"/>
</dbReference>
<evidence type="ECO:0000259" key="1">
    <source>
        <dbReference type="Pfam" id="PF07791"/>
    </source>
</evidence>
<dbReference type="EMBL" id="CP061800">
    <property type="protein sequence ID" value="QTA85820.1"/>
    <property type="molecule type" value="Genomic_DNA"/>
</dbReference>
<feature type="domain" description="Immunity MXAN-0049 protein" evidence="1">
    <location>
        <begin position="44"/>
        <end position="147"/>
    </location>
</feature>
<reference evidence="2" key="1">
    <citation type="journal article" date="2021" name="Microb. Physiol.">
        <title>Proteogenomic Insights into the Physiology of Marine, Sulfate-Reducing, Filamentous Desulfonema limicola and Desulfonema magnum.</title>
        <authorList>
            <person name="Schnaars V."/>
            <person name="Wohlbrand L."/>
            <person name="Scheve S."/>
            <person name="Hinrichs C."/>
            <person name="Reinhardt R."/>
            <person name="Rabus R."/>
        </authorList>
    </citation>
    <scope>NUCLEOTIDE SEQUENCE</scope>
    <source>
        <strain evidence="2">4be13</strain>
    </source>
</reference>
<proteinExistence type="predicted"/>
<gene>
    <name evidence="2" type="ORF">dnm_018350</name>
</gene>
<dbReference type="AlphaFoldDB" id="A0A975BIA0"/>
<dbReference type="KEGG" id="dmm:dnm_018350"/>
<evidence type="ECO:0000313" key="2">
    <source>
        <dbReference type="EMBL" id="QTA85820.1"/>
    </source>
</evidence>
<accession>A0A975BIA0</accession>
<evidence type="ECO:0000313" key="3">
    <source>
        <dbReference type="Proteomes" id="UP000663722"/>
    </source>
</evidence>
<protein>
    <recommendedName>
        <fullName evidence="1">Immunity MXAN-0049 protein domain-containing protein</fullName>
    </recommendedName>
</protein>
<keyword evidence="3" id="KW-1185">Reference proteome</keyword>